<protein>
    <recommendedName>
        <fullName evidence="4">HTH tetR-type domain-containing protein</fullName>
    </recommendedName>
</protein>
<feature type="domain" description="HTH tetR-type" evidence="4">
    <location>
        <begin position="8"/>
        <end position="68"/>
    </location>
</feature>
<dbReference type="Proteomes" id="UP000220032">
    <property type="component" value="Unassembled WGS sequence"/>
</dbReference>
<gene>
    <name evidence="5" type="ORF">CN307_30585</name>
</gene>
<dbReference type="InterPro" id="IPR050624">
    <property type="entry name" value="HTH-type_Tx_Regulator"/>
</dbReference>
<evidence type="ECO:0000256" key="3">
    <source>
        <dbReference type="PROSITE-ProRule" id="PRU00335"/>
    </source>
</evidence>
<evidence type="ECO:0000259" key="4">
    <source>
        <dbReference type="PROSITE" id="PS50977"/>
    </source>
</evidence>
<dbReference type="InterPro" id="IPR009057">
    <property type="entry name" value="Homeodomain-like_sf"/>
</dbReference>
<dbReference type="SUPFAM" id="SSF46689">
    <property type="entry name" value="Homeodomain-like"/>
    <property type="match status" value="1"/>
</dbReference>
<sequence>MKSQKEVLALKEKIIKSALKLFAEKGFHATNVQEIANHAGVAKGTLYAHFTSKKNILISIYSYYLDCLYNSLDVSVISNDESFEERLIKLNKILNNYLSVAFEHENFLKMQMKEQNINDPQIIEFIQEKRREIYIKFQQLMKYVGGEELENCVLDEAVILNSLIEEYSAVVILDGADISVEELVDFITQTISCILKGFKNKHISPILSENHMKNKEIREELIYTNKIKEQLNAINQLIHNIYFTQEEKQEVNASLMFLNDELSKSNPDIIIIKGMLRNIGQFTELEFIVDEIFSLLQQIKKDF</sequence>
<dbReference type="Gene3D" id="1.10.357.10">
    <property type="entry name" value="Tetracycline Repressor, domain 2"/>
    <property type="match status" value="1"/>
</dbReference>
<reference evidence="5 6" key="1">
    <citation type="submission" date="2017-09" db="EMBL/GenBank/DDBJ databases">
        <title>Large-scale bioinformatics analysis of Bacillus genomes uncovers conserved roles of natural products in bacterial physiology.</title>
        <authorList>
            <consortium name="Agbiome Team Llc"/>
            <person name="Bleich R.M."/>
            <person name="Grubbs K.J."/>
            <person name="Santa Maria K.C."/>
            <person name="Allen S.E."/>
            <person name="Farag S."/>
            <person name="Shank E.A."/>
            <person name="Bowers A."/>
        </authorList>
    </citation>
    <scope>NUCLEOTIDE SEQUENCE [LARGE SCALE GENOMIC DNA]</scope>
    <source>
        <strain evidence="5 6">AFS022681</strain>
    </source>
</reference>
<dbReference type="GO" id="GO:0003677">
    <property type="term" value="F:DNA binding"/>
    <property type="evidence" value="ECO:0007669"/>
    <property type="project" value="UniProtKB-UniRule"/>
</dbReference>
<keyword evidence="2 3" id="KW-0238">DNA-binding</keyword>
<comment type="caution">
    <text evidence="5">The sequence shown here is derived from an EMBL/GenBank/DDBJ whole genome shotgun (WGS) entry which is preliminary data.</text>
</comment>
<dbReference type="EMBL" id="NTRR01000083">
    <property type="protein sequence ID" value="PFE07740.1"/>
    <property type="molecule type" value="Genomic_DNA"/>
</dbReference>
<accession>A0A2A8ZR32</accession>
<dbReference type="PANTHER" id="PTHR43479">
    <property type="entry name" value="ACREF/ENVCD OPERON REPRESSOR-RELATED"/>
    <property type="match status" value="1"/>
</dbReference>
<dbReference type="InterPro" id="IPR001647">
    <property type="entry name" value="HTH_TetR"/>
</dbReference>
<proteinExistence type="predicted"/>
<dbReference type="PANTHER" id="PTHR43479:SF22">
    <property type="entry name" value="TRANSCRIPTIONAL REGULATOR, TETR FAMILY"/>
    <property type="match status" value="1"/>
</dbReference>
<evidence type="ECO:0000313" key="6">
    <source>
        <dbReference type="Proteomes" id="UP000220032"/>
    </source>
</evidence>
<evidence type="ECO:0000256" key="2">
    <source>
        <dbReference type="ARBA" id="ARBA00023125"/>
    </source>
</evidence>
<keyword evidence="1" id="KW-0678">Repressor</keyword>
<evidence type="ECO:0000313" key="5">
    <source>
        <dbReference type="EMBL" id="PFE07740.1"/>
    </source>
</evidence>
<evidence type="ECO:0000256" key="1">
    <source>
        <dbReference type="ARBA" id="ARBA00022491"/>
    </source>
</evidence>
<feature type="DNA-binding region" description="H-T-H motif" evidence="3">
    <location>
        <begin position="31"/>
        <end position="50"/>
    </location>
</feature>
<name>A0A2A8ZR32_BACCE</name>
<dbReference type="PRINTS" id="PR00455">
    <property type="entry name" value="HTHTETR"/>
</dbReference>
<dbReference type="AlphaFoldDB" id="A0A2A8ZR32"/>
<dbReference type="Pfam" id="PF00440">
    <property type="entry name" value="TetR_N"/>
    <property type="match status" value="1"/>
</dbReference>
<organism evidence="5 6">
    <name type="scientific">Bacillus cereus</name>
    <dbReference type="NCBI Taxonomy" id="1396"/>
    <lineage>
        <taxon>Bacteria</taxon>
        <taxon>Bacillati</taxon>
        <taxon>Bacillota</taxon>
        <taxon>Bacilli</taxon>
        <taxon>Bacillales</taxon>
        <taxon>Bacillaceae</taxon>
        <taxon>Bacillus</taxon>
        <taxon>Bacillus cereus group</taxon>
    </lineage>
</organism>
<dbReference type="PROSITE" id="PS50977">
    <property type="entry name" value="HTH_TETR_2"/>
    <property type="match status" value="1"/>
</dbReference>